<dbReference type="PROSITE" id="PS50157">
    <property type="entry name" value="ZINC_FINGER_C2H2_2"/>
    <property type="match status" value="5"/>
</dbReference>
<keyword evidence="3" id="KW-0677">Repeat</keyword>
<evidence type="ECO:0000259" key="9">
    <source>
        <dbReference type="PROSITE" id="PS50157"/>
    </source>
</evidence>
<evidence type="ECO:0000313" key="11">
    <source>
        <dbReference type="RefSeq" id="XP_023947881.1"/>
    </source>
</evidence>
<dbReference type="Pfam" id="PF00096">
    <property type="entry name" value="zf-C2H2"/>
    <property type="match status" value="1"/>
</dbReference>
<feature type="domain" description="C2H2-type" evidence="9">
    <location>
        <begin position="170"/>
        <end position="197"/>
    </location>
</feature>
<dbReference type="Gene3D" id="3.30.160.60">
    <property type="entry name" value="Classic Zinc Finger"/>
    <property type="match status" value="4"/>
</dbReference>
<dbReference type="InterPro" id="IPR050589">
    <property type="entry name" value="Ikaros_C2H2-ZF"/>
</dbReference>
<keyword evidence="10" id="KW-1185">Reference proteome</keyword>
<reference evidence="11" key="1">
    <citation type="submission" date="2025-08" db="UniProtKB">
        <authorList>
            <consortium name="RefSeq"/>
        </authorList>
    </citation>
    <scope>IDENTIFICATION</scope>
</reference>
<evidence type="ECO:0000313" key="10">
    <source>
        <dbReference type="Proteomes" id="UP001652582"/>
    </source>
</evidence>
<gene>
    <name evidence="11" type="primary">LOC112052879</name>
</gene>
<dbReference type="PANTHER" id="PTHR24404">
    <property type="entry name" value="ZINC FINGER PROTEIN"/>
    <property type="match status" value="1"/>
</dbReference>
<feature type="domain" description="C2H2-type" evidence="9">
    <location>
        <begin position="251"/>
        <end position="278"/>
    </location>
</feature>
<evidence type="ECO:0000256" key="5">
    <source>
        <dbReference type="ARBA" id="ARBA00022833"/>
    </source>
</evidence>
<dbReference type="OrthoDB" id="9978265at2759"/>
<dbReference type="InterPro" id="IPR013087">
    <property type="entry name" value="Znf_C2H2_type"/>
</dbReference>
<name>A0A6J1NWS7_BICAN</name>
<keyword evidence="5" id="KW-0862">Zinc</keyword>
<keyword evidence="4 8" id="KW-0863">Zinc-finger</keyword>
<evidence type="ECO:0000256" key="8">
    <source>
        <dbReference type="PROSITE-ProRule" id="PRU00042"/>
    </source>
</evidence>
<evidence type="ECO:0000256" key="4">
    <source>
        <dbReference type="ARBA" id="ARBA00022771"/>
    </source>
</evidence>
<dbReference type="InterPro" id="IPR036236">
    <property type="entry name" value="Znf_C2H2_sf"/>
</dbReference>
<accession>A0A6J1NWS7</accession>
<dbReference type="GO" id="GO:0003700">
    <property type="term" value="F:DNA-binding transcription factor activity"/>
    <property type="evidence" value="ECO:0007669"/>
    <property type="project" value="TreeGrafter"/>
</dbReference>
<evidence type="ECO:0000256" key="1">
    <source>
        <dbReference type="ARBA" id="ARBA00004123"/>
    </source>
</evidence>
<evidence type="ECO:0000256" key="3">
    <source>
        <dbReference type="ARBA" id="ARBA00022737"/>
    </source>
</evidence>
<dbReference type="Proteomes" id="UP001652582">
    <property type="component" value="Chromosome 20"/>
</dbReference>
<dbReference type="GeneID" id="112052879"/>
<dbReference type="GO" id="GO:0006357">
    <property type="term" value="P:regulation of transcription by RNA polymerase II"/>
    <property type="evidence" value="ECO:0007669"/>
    <property type="project" value="TreeGrafter"/>
</dbReference>
<feature type="domain" description="C2H2-type" evidence="9">
    <location>
        <begin position="279"/>
        <end position="306"/>
    </location>
</feature>
<dbReference type="AlphaFoldDB" id="A0A6J1NWS7"/>
<dbReference type="GO" id="GO:0008270">
    <property type="term" value="F:zinc ion binding"/>
    <property type="evidence" value="ECO:0007669"/>
    <property type="project" value="UniProtKB-KW"/>
</dbReference>
<dbReference type="RefSeq" id="XP_023947881.1">
    <property type="nucleotide sequence ID" value="XM_024092113.2"/>
</dbReference>
<dbReference type="PROSITE" id="PS00028">
    <property type="entry name" value="ZINC_FINGER_C2H2_1"/>
    <property type="match status" value="4"/>
</dbReference>
<feature type="domain" description="C2H2-type" evidence="9">
    <location>
        <begin position="336"/>
        <end position="363"/>
    </location>
</feature>
<organism evidence="10 11">
    <name type="scientific">Bicyclus anynana</name>
    <name type="common">Squinting bush brown butterfly</name>
    <dbReference type="NCBI Taxonomy" id="110368"/>
    <lineage>
        <taxon>Eukaryota</taxon>
        <taxon>Metazoa</taxon>
        <taxon>Ecdysozoa</taxon>
        <taxon>Arthropoda</taxon>
        <taxon>Hexapoda</taxon>
        <taxon>Insecta</taxon>
        <taxon>Pterygota</taxon>
        <taxon>Neoptera</taxon>
        <taxon>Endopterygota</taxon>
        <taxon>Lepidoptera</taxon>
        <taxon>Glossata</taxon>
        <taxon>Ditrysia</taxon>
        <taxon>Papilionoidea</taxon>
        <taxon>Nymphalidae</taxon>
        <taxon>Satyrinae</taxon>
        <taxon>Satyrini</taxon>
        <taxon>Mycalesina</taxon>
        <taxon>Bicyclus</taxon>
    </lineage>
</organism>
<keyword evidence="6" id="KW-0238">DNA-binding</keyword>
<feature type="domain" description="C2H2-type" evidence="9">
    <location>
        <begin position="198"/>
        <end position="225"/>
    </location>
</feature>
<proteinExistence type="predicted"/>
<dbReference type="SUPFAM" id="SSF57667">
    <property type="entry name" value="beta-beta-alpha zinc fingers"/>
    <property type="match status" value="4"/>
</dbReference>
<comment type="subcellular location">
    <subcellularLocation>
        <location evidence="1">Nucleus</location>
    </subcellularLocation>
</comment>
<dbReference type="PANTHER" id="PTHR24404:SF114">
    <property type="entry name" value="KLUMPFUSS, ISOFORM B-RELATED"/>
    <property type="match status" value="1"/>
</dbReference>
<evidence type="ECO:0000256" key="6">
    <source>
        <dbReference type="ARBA" id="ARBA00023125"/>
    </source>
</evidence>
<sequence>MDTSQNVQDFVFVPVKEEFYDDSLDEKKSFIEVDHTSADIKKEPQDSVSLSADCSSKCDVPLEHQTTGDSISVVSSVKAKKREDWYSCNYCRFETKDKSNLIEHNINALCSEHLYFCKLCHYRDYESSDLNEHMMTKHTDGTRCNGCLFIGVNKTEVAMHMSIHLGNKIYSCDVCDTKFALQIDLLIHMRKHISWRGFVCSDCSYTCFLECDLAKHERSHGKYKYCKLYDNESSGQRFLNTTKSMHSDNPYCCEVCGYSYTHPLILKMHMSFHAGEKPYCCTICSNSYVHKDAFFCHLRQHKLKNSGLRLKIPVLCTLCVYKGAKTKQQAHEDLSFACFVCGHRSATYDSLKLHLRKHVTERPYPCKLCKYKAKSPHKLKRHIKNMHLTCK</sequence>
<keyword evidence="2" id="KW-0479">Metal-binding</keyword>
<dbReference type="GO" id="GO:0005634">
    <property type="term" value="C:nucleus"/>
    <property type="evidence" value="ECO:0007669"/>
    <property type="project" value="UniProtKB-SubCell"/>
</dbReference>
<evidence type="ECO:0000256" key="2">
    <source>
        <dbReference type="ARBA" id="ARBA00022723"/>
    </source>
</evidence>
<dbReference type="KEGG" id="bany:112052879"/>
<dbReference type="GO" id="GO:0000978">
    <property type="term" value="F:RNA polymerase II cis-regulatory region sequence-specific DNA binding"/>
    <property type="evidence" value="ECO:0007669"/>
    <property type="project" value="TreeGrafter"/>
</dbReference>
<dbReference type="SMART" id="SM00355">
    <property type="entry name" value="ZnF_C2H2"/>
    <property type="match status" value="9"/>
</dbReference>
<evidence type="ECO:0000256" key="7">
    <source>
        <dbReference type="ARBA" id="ARBA00023242"/>
    </source>
</evidence>
<protein>
    <submittedName>
        <fullName evidence="11">Gastrula zinc finger protein XlCGF52.1</fullName>
    </submittedName>
</protein>
<keyword evidence="7" id="KW-0539">Nucleus</keyword>